<feature type="transmembrane region" description="Helical" evidence="1">
    <location>
        <begin position="50"/>
        <end position="71"/>
    </location>
</feature>
<dbReference type="Proteomes" id="UP000253689">
    <property type="component" value="Chromosome"/>
</dbReference>
<keyword evidence="1" id="KW-1133">Transmembrane helix</keyword>
<proteinExistence type="predicted"/>
<evidence type="ECO:0000313" key="3">
    <source>
        <dbReference type="Proteomes" id="UP000253689"/>
    </source>
</evidence>
<keyword evidence="1" id="KW-0812">Transmembrane</keyword>
<dbReference type="RefSeq" id="WP_114564142.1">
    <property type="nucleotide sequence ID" value="NZ_CP031088.1"/>
</dbReference>
<dbReference type="KEGG" id="sphh:SDAV_00109"/>
<keyword evidence="3" id="KW-1185">Reference proteome</keyword>
<dbReference type="InterPro" id="IPR027417">
    <property type="entry name" value="P-loop_NTPase"/>
</dbReference>
<gene>
    <name evidence="2" type="ORF">SDAV_00109</name>
</gene>
<organism evidence="2 3">
    <name type="scientific">Spiroplasma phoeniceum P40</name>
    <dbReference type="NCBI Taxonomy" id="1276259"/>
    <lineage>
        <taxon>Bacteria</taxon>
        <taxon>Bacillati</taxon>
        <taxon>Mycoplasmatota</taxon>
        <taxon>Mollicutes</taxon>
        <taxon>Entomoplasmatales</taxon>
        <taxon>Spiroplasmataceae</taxon>
        <taxon>Spiroplasma</taxon>
    </lineage>
</organism>
<accession>A0A345DLN7</accession>
<dbReference type="SUPFAM" id="SSF52540">
    <property type="entry name" value="P-loop containing nucleoside triphosphate hydrolases"/>
    <property type="match status" value="1"/>
</dbReference>
<dbReference type="AlphaFoldDB" id="A0A345DLN7"/>
<reference evidence="3" key="1">
    <citation type="submission" date="2018-07" db="EMBL/GenBank/DDBJ databases">
        <title>Complete Genome Sequence of Spiroplasma phoeniceum.</title>
        <authorList>
            <person name="Davis R.E."/>
            <person name="Shao J.Y."/>
            <person name="Zhao Y."/>
            <person name="Silver A."/>
            <person name="Stump z."/>
            <person name="Gasparich G."/>
        </authorList>
    </citation>
    <scope>NUCLEOTIDE SEQUENCE [LARGE SCALE GENOMIC DNA]</scope>
    <source>
        <strain evidence="3">P40</strain>
    </source>
</reference>
<sequence>MFKNYFNLFKRQKNIKFSYWYVNWFMANILFYFFIVCFNLQFIYFSSTSVIDIILFIFLVIFYIIFFWSFFSDLFQTRKLVKIVKSSPISIINGPLGTGKTLLMTYLSQIAKFDNVYSNYFINDEKIGVLGLNHLDFKNKKYKIPPDDSLILFDEIFLYINGTNPKENDKKFSGLKAYFLLCRQFNNNIIFAGQRINQNWVEYREIANMIIVPMQCIPPSIFFPYFKMKIGFFDDLDDYLTWKTETVKRTANGKRVRKKSNKNIGINFVKIKIPLSIAMQYDSKYLKFVRDLKNDKVPSYTKQNWPSIVKKDITINELREMGMEHLLKNLGELEND</sequence>
<dbReference type="EMBL" id="CP031088">
    <property type="protein sequence ID" value="AXF95125.1"/>
    <property type="molecule type" value="Genomic_DNA"/>
</dbReference>
<protein>
    <submittedName>
        <fullName evidence="2">Spiroplasma plectrovirus-related protein</fullName>
    </submittedName>
</protein>
<keyword evidence="1" id="KW-0472">Membrane</keyword>
<feature type="transmembrane region" description="Helical" evidence="1">
    <location>
        <begin position="21"/>
        <end position="44"/>
    </location>
</feature>
<name>A0A345DLN7_9MOLU</name>
<evidence type="ECO:0000313" key="2">
    <source>
        <dbReference type="EMBL" id="AXF95125.1"/>
    </source>
</evidence>
<dbReference type="Gene3D" id="3.40.50.300">
    <property type="entry name" value="P-loop containing nucleotide triphosphate hydrolases"/>
    <property type="match status" value="1"/>
</dbReference>
<evidence type="ECO:0000256" key="1">
    <source>
        <dbReference type="SAM" id="Phobius"/>
    </source>
</evidence>